<evidence type="ECO:0000256" key="2">
    <source>
        <dbReference type="ARBA" id="ARBA00008422"/>
    </source>
</evidence>
<comment type="subcellular location">
    <subcellularLocation>
        <location evidence="1">Cell membrane</location>
    </subcellularLocation>
</comment>
<evidence type="ECO:0000256" key="11">
    <source>
        <dbReference type="ARBA" id="ARBA00031642"/>
    </source>
</evidence>
<evidence type="ECO:0000256" key="12">
    <source>
        <dbReference type="ARBA" id="ARBA00043668"/>
    </source>
</evidence>
<evidence type="ECO:0000256" key="4">
    <source>
        <dbReference type="ARBA" id="ARBA00013040"/>
    </source>
</evidence>
<keyword evidence="19" id="KW-1185">Reference proteome</keyword>
<dbReference type="EC" id="3.1.3.80" evidence="3"/>
<evidence type="ECO:0000256" key="1">
    <source>
        <dbReference type="ARBA" id="ARBA00004236"/>
    </source>
</evidence>
<evidence type="ECO:0000256" key="17">
    <source>
        <dbReference type="SAM" id="SignalP"/>
    </source>
</evidence>
<keyword evidence="8" id="KW-0378">Hydrolase</keyword>
<evidence type="ECO:0000256" key="16">
    <source>
        <dbReference type="PIRSR" id="PIRSR000894-2"/>
    </source>
</evidence>
<comment type="catalytic activity">
    <reaction evidence="15">
        <text>(2R)-2,3-bisphosphoglycerate + H2O = (2R)-2-phosphoglycerate + phosphate</text>
        <dbReference type="Rhea" id="RHEA:27381"/>
        <dbReference type="ChEBI" id="CHEBI:15377"/>
        <dbReference type="ChEBI" id="CHEBI:43474"/>
        <dbReference type="ChEBI" id="CHEBI:58248"/>
        <dbReference type="ChEBI" id="CHEBI:58289"/>
        <dbReference type="EC" id="3.1.3.80"/>
    </reaction>
    <physiologicalReaction direction="left-to-right" evidence="15">
        <dbReference type="Rhea" id="RHEA:27382"/>
    </physiologicalReaction>
</comment>
<evidence type="ECO:0000256" key="9">
    <source>
        <dbReference type="ARBA" id="ARBA00023136"/>
    </source>
</evidence>
<evidence type="ECO:0000256" key="8">
    <source>
        <dbReference type="ARBA" id="ARBA00022801"/>
    </source>
</evidence>
<reference evidence="18 19" key="1">
    <citation type="submission" date="2024-11" db="EMBL/GenBank/DDBJ databases">
        <title>Chromosome-level genome assembly of the freshwater bivalve Anodonta woodiana.</title>
        <authorList>
            <person name="Chen X."/>
        </authorList>
    </citation>
    <scope>NUCLEOTIDE SEQUENCE [LARGE SCALE GENOMIC DNA]</scope>
    <source>
        <strain evidence="18">MN2024</strain>
        <tissue evidence="18">Gills</tissue>
    </source>
</reference>
<accession>A0ABD3WT22</accession>
<evidence type="ECO:0000256" key="5">
    <source>
        <dbReference type="ARBA" id="ARBA00018097"/>
    </source>
</evidence>
<gene>
    <name evidence="18" type="ORF">ACJMK2_034884</name>
</gene>
<dbReference type="InterPro" id="IPR029033">
    <property type="entry name" value="His_PPase_superfam"/>
</dbReference>
<name>A0ABD3WT22_SINWO</name>
<feature type="chain" id="PRO_5044871274" description="Multiple inositol polyphosphate phosphatase 1" evidence="17">
    <location>
        <begin position="19"/>
        <end position="460"/>
    </location>
</feature>
<evidence type="ECO:0000256" key="15">
    <source>
        <dbReference type="ARBA" id="ARBA00043832"/>
    </source>
</evidence>
<evidence type="ECO:0000256" key="14">
    <source>
        <dbReference type="ARBA" id="ARBA00043691"/>
    </source>
</evidence>
<dbReference type="EC" id="3.1.3.62" evidence="4"/>
<feature type="signal peptide" evidence="17">
    <location>
        <begin position="1"/>
        <end position="18"/>
    </location>
</feature>
<dbReference type="GO" id="GO:0005886">
    <property type="term" value="C:plasma membrane"/>
    <property type="evidence" value="ECO:0007669"/>
    <property type="project" value="UniProtKB-SubCell"/>
</dbReference>
<evidence type="ECO:0000256" key="10">
    <source>
        <dbReference type="ARBA" id="ARBA00023180"/>
    </source>
</evidence>
<evidence type="ECO:0000313" key="19">
    <source>
        <dbReference type="Proteomes" id="UP001634394"/>
    </source>
</evidence>
<comment type="catalytic activity">
    <reaction evidence="12">
        <text>1D-myo-inositol 1,2,5,6-tetrakisphosphate + H2O = 1D-myo-inositol 1,2,6-trisphosphate + phosphate</text>
        <dbReference type="Rhea" id="RHEA:77119"/>
        <dbReference type="ChEBI" id="CHEBI:15377"/>
        <dbReference type="ChEBI" id="CHEBI:43474"/>
        <dbReference type="ChEBI" id="CHEBI:195535"/>
        <dbReference type="ChEBI" id="CHEBI:195537"/>
        <dbReference type="EC" id="3.1.3.62"/>
    </reaction>
    <physiologicalReaction direction="left-to-right" evidence="12">
        <dbReference type="Rhea" id="RHEA:77120"/>
    </physiologicalReaction>
</comment>
<proteinExistence type="inferred from homology"/>
<dbReference type="AlphaFoldDB" id="A0ABD3WT22"/>
<keyword evidence="16" id="KW-1015">Disulfide bond</keyword>
<evidence type="ECO:0000256" key="6">
    <source>
        <dbReference type="ARBA" id="ARBA00022475"/>
    </source>
</evidence>
<dbReference type="PANTHER" id="PTHR20963">
    <property type="entry name" value="MULTIPLE INOSITOL POLYPHOSPHATE PHOSPHATASE-RELATED"/>
    <property type="match status" value="1"/>
</dbReference>
<feature type="disulfide bond" evidence="16">
    <location>
        <begin position="55"/>
        <end position="375"/>
    </location>
</feature>
<evidence type="ECO:0000313" key="18">
    <source>
        <dbReference type="EMBL" id="KAL3877131.1"/>
    </source>
</evidence>
<dbReference type="PIRSF" id="PIRSF000894">
    <property type="entry name" value="Acid_phosphatase"/>
    <property type="match status" value="1"/>
</dbReference>
<comment type="catalytic activity">
    <reaction evidence="13">
        <text>1D-myo-inositol 1,2,4,5,6-pentakisphosphate + H2O = 1D-myo-inositol 1,2,5,6-tetrakisphosphate + phosphate</text>
        <dbReference type="Rhea" id="RHEA:77115"/>
        <dbReference type="ChEBI" id="CHEBI:15377"/>
        <dbReference type="ChEBI" id="CHEBI:43474"/>
        <dbReference type="ChEBI" id="CHEBI:57798"/>
        <dbReference type="ChEBI" id="CHEBI:195535"/>
        <dbReference type="EC" id="3.1.3.62"/>
    </reaction>
    <physiologicalReaction direction="left-to-right" evidence="13">
        <dbReference type="Rhea" id="RHEA:77116"/>
    </physiologicalReaction>
</comment>
<evidence type="ECO:0000256" key="7">
    <source>
        <dbReference type="ARBA" id="ARBA00022729"/>
    </source>
</evidence>
<dbReference type="InterPro" id="IPR016274">
    <property type="entry name" value="Histidine_acid_Pase_euk"/>
</dbReference>
<dbReference type="Proteomes" id="UP001634394">
    <property type="component" value="Unassembled WGS sequence"/>
</dbReference>
<keyword evidence="6" id="KW-1003">Cell membrane</keyword>
<dbReference type="GO" id="GO:0034417">
    <property type="term" value="F:bisphosphoglycerate 3-phosphatase activity"/>
    <property type="evidence" value="ECO:0007669"/>
    <property type="project" value="UniProtKB-EC"/>
</dbReference>
<dbReference type="CDD" id="cd07061">
    <property type="entry name" value="HP_HAP_like"/>
    <property type="match status" value="1"/>
</dbReference>
<feature type="disulfide bond" evidence="16">
    <location>
        <begin position="247"/>
        <end position="260"/>
    </location>
</feature>
<evidence type="ECO:0000256" key="3">
    <source>
        <dbReference type="ARBA" id="ARBA00012976"/>
    </source>
</evidence>
<keyword evidence="7 17" id="KW-0732">Signal</keyword>
<evidence type="ECO:0000256" key="13">
    <source>
        <dbReference type="ARBA" id="ARBA00043671"/>
    </source>
</evidence>
<keyword evidence="9" id="KW-0472">Membrane</keyword>
<comment type="similarity">
    <text evidence="2">Belongs to the histidine acid phosphatase family. MINPP1 subfamily.</text>
</comment>
<organism evidence="18 19">
    <name type="scientific">Sinanodonta woodiana</name>
    <name type="common">Chinese pond mussel</name>
    <name type="synonym">Anodonta woodiana</name>
    <dbReference type="NCBI Taxonomy" id="1069815"/>
    <lineage>
        <taxon>Eukaryota</taxon>
        <taxon>Metazoa</taxon>
        <taxon>Spiralia</taxon>
        <taxon>Lophotrochozoa</taxon>
        <taxon>Mollusca</taxon>
        <taxon>Bivalvia</taxon>
        <taxon>Autobranchia</taxon>
        <taxon>Heteroconchia</taxon>
        <taxon>Palaeoheterodonta</taxon>
        <taxon>Unionida</taxon>
        <taxon>Unionoidea</taxon>
        <taxon>Unionidae</taxon>
        <taxon>Unioninae</taxon>
        <taxon>Sinanodonta</taxon>
    </lineage>
</organism>
<dbReference type="Gene3D" id="3.40.50.1240">
    <property type="entry name" value="Phosphoglycerate mutase-like"/>
    <property type="match status" value="1"/>
</dbReference>
<dbReference type="EMBL" id="JBJQND010000005">
    <property type="protein sequence ID" value="KAL3877131.1"/>
    <property type="molecule type" value="Genomic_DNA"/>
</dbReference>
<comment type="catalytic activity">
    <reaction evidence="14">
        <text>1D-myo-inositol hexakisphosphate + H2O = 1D-myo-inositol 1,2,4,5,6-pentakisphosphate + phosphate</text>
        <dbReference type="Rhea" id="RHEA:16989"/>
        <dbReference type="ChEBI" id="CHEBI:15377"/>
        <dbReference type="ChEBI" id="CHEBI:43474"/>
        <dbReference type="ChEBI" id="CHEBI:57798"/>
        <dbReference type="ChEBI" id="CHEBI:58130"/>
        <dbReference type="EC" id="3.1.3.62"/>
    </reaction>
    <physiologicalReaction direction="left-to-right" evidence="14">
        <dbReference type="Rhea" id="RHEA:16990"/>
    </physiologicalReaction>
</comment>
<dbReference type="SUPFAM" id="SSF53254">
    <property type="entry name" value="Phosphoglycerate mutase-like"/>
    <property type="match status" value="1"/>
</dbReference>
<dbReference type="Pfam" id="PF00328">
    <property type="entry name" value="His_Phos_2"/>
    <property type="match status" value="1"/>
</dbReference>
<dbReference type="PANTHER" id="PTHR20963:SF8">
    <property type="entry name" value="MULTIPLE INOSITOL POLYPHOSPHATE PHOSPHATASE 1"/>
    <property type="match status" value="1"/>
</dbReference>
<sequence>MLFPCPTLVFFMLSSVSGFRRDLFSTRTSYFWAHSNVREPQTNEWMSLNVDGTPCTAQHVSTLIRHGAAYPNLAFIRKLSDLQKKIRENLGNIEFSYIDTWVSRYPKEKAYQLNPLGMNEQFSIGKRFGERFRNLFEGLKELSLKFLSSNKDRTMSSARSFMDGMRDVIQFADDKELELHSNDSLVRFYEDCPKLEKVTHDPRLLYELRTFLDSDYIKNITDSVQRRLGFNDNKLSEDEISFINLVCAAELSSVNSTEWCDMIKDNEREILEYAHDLEDYYERMYGHPVMGEISCPLVQDMFSDMDSIVNGGTVHHPGKFYFGHSSTMTSFYAVFGFFKDQPLQANKFKELRERDFMGSKAISFSSNIALALYSCAPNGGKSINKPIDRKYIIQMFVNEEKVKIPICGEDPCFYGELRNRLSSMIDMCDIESVCKIEDTNSASCIGSFVCLLLCIIHGLL</sequence>
<keyword evidence="10" id="KW-0325">Glycoprotein</keyword>
<dbReference type="InterPro" id="IPR000560">
    <property type="entry name" value="His_Pase_clade-2"/>
</dbReference>
<protein>
    <recommendedName>
        <fullName evidence="5">Multiple inositol polyphosphate phosphatase 1</fullName>
        <ecNumber evidence="4">3.1.3.62</ecNumber>
        <ecNumber evidence="3">3.1.3.80</ecNumber>
    </recommendedName>
    <alternativeName>
        <fullName evidence="11">2,3-bisphosphoglycerate 3-phosphatase</fullName>
    </alternativeName>
</protein>
<comment type="caution">
    <text evidence="18">The sequence shown here is derived from an EMBL/GenBank/DDBJ whole genome shotgun (WGS) entry which is preliminary data.</text>
</comment>